<dbReference type="EMBL" id="CP034951">
    <property type="protein sequence ID" value="QAA80785.1"/>
    <property type="molecule type" value="Genomic_DNA"/>
</dbReference>
<keyword evidence="1" id="KW-1133">Transmembrane helix</keyword>
<name>A0A410G0L5_9FLAO</name>
<evidence type="ECO:0000256" key="1">
    <source>
        <dbReference type="SAM" id="Phobius"/>
    </source>
</evidence>
<proteinExistence type="predicted"/>
<reference evidence="2 3" key="1">
    <citation type="submission" date="2019-01" db="EMBL/GenBank/DDBJ databases">
        <title>Complete genome sequencing of Aequorivita sp. H23M31.</title>
        <authorList>
            <person name="Bae J.-W."/>
        </authorList>
    </citation>
    <scope>NUCLEOTIDE SEQUENCE [LARGE SCALE GENOMIC DNA]</scope>
    <source>
        <strain evidence="2 3">H23M31</strain>
    </source>
</reference>
<dbReference type="Proteomes" id="UP000285517">
    <property type="component" value="Chromosome"/>
</dbReference>
<dbReference type="RefSeq" id="WP_128249180.1">
    <property type="nucleotide sequence ID" value="NZ_CP034951.1"/>
</dbReference>
<organism evidence="2 3">
    <name type="scientific">Aequorivita ciconiae</name>
    <dbReference type="NCBI Taxonomy" id="2494375"/>
    <lineage>
        <taxon>Bacteria</taxon>
        <taxon>Pseudomonadati</taxon>
        <taxon>Bacteroidota</taxon>
        <taxon>Flavobacteriia</taxon>
        <taxon>Flavobacteriales</taxon>
        <taxon>Flavobacteriaceae</taxon>
        <taxon>Aequorivita</taxon>
    </lineage>
</organism>
<keyword evidence="1" id="KW-0472">Membrane</keyword>
<keyword evidence="3" id="KW-1185">Reference proteome</keyword>
<evidence type="ECO:0000313" key="3">
    <source>
        <dbReference type="Proteomes" id="UP000285517"/>
    </source>
</evidence>
<evidence type="ECO:0000313" key="2">
    <source>
        <dbReference type="EMBL" id="QAA80785.1"/>
    </source>
</evidence>
<keyword evidence="1" id="KW-0812">Transmembrane</keyword>
<protein>
    <submittedName>
        <fullName evidence="2">Uncharacterized protein</fullName>
    </submittedName>
</protein>
<feature type="transmembrane region" description="Helical" evidence="1">
    <location>
        <begin position="66"/>
        <end position="84"/>
    </location>
</feature>
<sequence>MIKLPALTTPESLRNIKATRYLYVRHTQALDNLNGPSNKMDIRNNIGYPIFVLYSNCSQLFHLMNTLWLATLIIPVFKILLMIVDYR</sequence>
<dbReference type="KEGG" id="aev:EI546_03135"/>
<dbReference type="AlphaFoldDB" id="A0A410G0L5"/>
<gene>
    <name evidence="2" type="ORF">EI546_03135</name>
</gene>
<accession>A0A410G0L5</accession>